<organism evidence="2 3">
    <name type="scientific">Mesorhabditis belari</name>
    <dbReference type="NCBI Taxonomy" id="2138241"/>
    <lineage>
        <taxon>Eukaryota</taxon>
        <taxon>Metazoa</taxon>
        <taxon>Ecdysozoa</taxon>
        <taxon>Nematoda</taxon>
        <taxon>Chromadorea</taxon>
        <taxon>Rhabditida</taxon>
        <taxon>Rhabditina</taxon>
        <taxon>Rhabditomorpha</taxon>
        <taxon>Rhabditoidea</taxon>
        <taxon>Rhabditidae</taxon>
        <taxon>Mesorhabditinae</taxon>
        <taxon>Mesorhabditis</taxon>
    </lineage>
</organism>
<dbReference type="Proteomes" id="UP000887575">
    <property type="component" value="Unassembled WGS sequence"/>
</dbReference>
<evidence type="ECO:0000313" key="3">
    <source>
        <dbReference type="WBParaSite" id="MBELARI_LOCUS6461"/>
    </source>
</evidence>
<keyword evidence="1" id="KW-0732">Signal</keyword>
<accession>A0AAF3FH91</accession>
<evidence type="ECO:0000313" key="2">
    <source>
        <dbReference type="Proteomes" id="UP000887575"/>
    </source>
</evidence>
<sequence>MRQIFWLCLVLLISLIFLVFLYDETEEHESIERPKKLITTKCSSGKESFDEKKQPTIDRNTIAILFINDYEKRNDQEFDLARSTVICYAGVHGYHFELFDPLIPSISALFCLQREKPFQIPCIIANFLEAFTFEWVLYIGADIGVINPLYRLESLIPNQDVHLVFYSESDQNPISNQSFLAKNSPRSINFLRNWADFQLKRPDFPFVDLALPNVISSFFHPEMRSNQLICERILKTGRALDYTACMQEFIFWATTSTEYYVYAKEQGFIRNGSLTNNKWSLDDFLLSGWRKWKYETEWEYSLIIESFLVPCQSIHQIDQWKYNFSYVISPETKLKILEKHSMKELEEHRKIIKRLNSTKKLGNLFEISKNPFKFLLNNYTGNE</sequence>
<feature type="signal peptide" evidence="1">
    <location>
        <begin position="1"/>
        <end position="21"/>
    </location>
</feature>
<feature type="chain" id="PRO_5042064735" description="Glycosyltransferase" evidence="1">
    <location>
        <begin position="22"/>
        <end position="383"/>
    </location>
</feature>
<dbReference type="Pfam" id="PF03314">
    <property type="entry name" value="DUF273"/>
    <property type="match status" value="1"/>
</dbReference>
<dbReference type="PANTHER" id="PTHR31562">
    <property type="entry name" value="PROTEIN CBG18972"/>
    <property type="match status" value="1"/>
</dbReference>
<evidence type="ECO:0008006" key="4">
    <source>
        <dbReference type="Google" id="ProtNLM"/>
    </source>
</evidence>
<dbReference type="Gene3D" id="3.90.550.10">
    <property type="entry name" value="Spore Coat Polysaccharide Biosynthesis Protein SpsA, Chain A"/>
    <property type="match status" value="1"/>
</dbReference>
<evidence type="ECO:0000256" key="1">
    <source>
        <dbReference type="SAM" id="SignalP"/>
    </source>
</evidence>
<proteinExistence type="predicted"/>
<dbReference type="AlphaFoldDB" id="A0AAF3FH91"/>
<keyword evidence="2" id="KW-1185">Reference proteome</keyword>
<name>A0AAF3FH91_9BILA</name>
<dbReference type="InterPro" id="IPR004988">
    <property type="entry name" value="DUF273"/>
</dbReference>
<dbReference type="WBParaSite" id="MBELARI_LOCUS6461">
    <property type="protein sequence ID" value="MBELARI_LOCUS6461"/>
    <property type="gene ID" value="MBELARI_LOCUS6461"/>
</dbReference>
<protein>
    <recommendedName>
        <fullName evidence="4">Glycosyltransferase</fullName>
    </recommendedName>
</protein>
<reference evidence="3" key="1">
    <citation type="submission" date="2024-02" db="UniProtKB">
        <authorList>
            <consortium name="WormBaseParasite"/>
        </authorList>
    </citation>
    <scope>IDENTIFICATION</scope>
</reference>
<dbReference type="InterPro" id="IPR029044">
    <property type="entry name" value="Nucleotide-diphossugar_trans"/>
</dbReference>
<dbReference type="PANTHER" id="PTHR31562:SF2">
    <property type="entry name" value="NUCLEOTIDE-DIPHOSPHO-SUGAR TRANSFERASE"/>
    <property type="match status" value="1"/>
</dbReference>